<dbReference type="Proteomes" id="UP000199440">
    <property type="component" value="Unassembled WGS sequence"/>
</dbReference>
<proteinExistence type="predicted"/>
<keyword evidence="2" id="KW-1185">Reference proteome</keyword>
<sequence>MKKEGGFYNTREVKLAIEENLFEYLVRKHQFHKSDKSNFDLGEKDYVVYKNDLFIYCTIDKIEGYEIYFTNVKNPNAVSKRLNSFYRLTHKKIKDYNDFIRKEYSEHDFKQNTDYVNTKYIIQKMLSFIEKNFPEVFEKGDVSIFENT</sequence>
<dbReference type="EMBL" id="FNGV01000002">
    <property type="protein sequence ID" value="SDL66095.1"/>
    <property type="molecule type" value="Genomic_DNA"/>
</dbReference>
<evidence type="ECO:0000313" key="2">
    <source>
        <dbReference type="Proteomes" id="UP000199440"/>
    </source>
</evidence>
<dbReference type="AlphaFoldDB" id="A0A1G9LXF3"/>
<accession>A0A1G9LXF3</accession>
<name>A0A1G9LXF3_9FLAO</name>
<gene>
    <name evidence="1" type="ORF">SAMN04488514_102253</name>
</gene>
<organism evidence="1 2">
    <name type="scientific">Kriegella aquimaris</name>
    <dbReference type="NCBI Taxonomy" id="192904"/>
    <lineage>
        <taxon>Bacteria</taxon>
        <taxon>Pseudomonadati</taxon>
        <taxon>Bacteroidota</taxon>
        <taxon>Flavobacteriia</taxon>
        <taxon>Flavobacteriales</taxon>
        <taxon>Flavobacteriaceae</taxon>
        <taxon>Kriegella</taxon>
    </lineage>
</organism>
<reference evidence="1 2" key="1">
    <citation type="submission" date="2016-10" db="EMBL/GenBank/DDBJ databases">
        <authorList>
            <person name="de Groot N.N."/>
        </authorList>
    </citation>
    <scope>NUCLEOTIDE SEQUENCE [LARGE SCALE GENOMIC DNA]</scope>
    <source>
        <strain evidence="1 2">DSM 19886</strain>
    </source>
</reference>
<evidence type="ECO:0000313" key="1">
    <source>
        <dbReference type="EMBL" id="SDL66095.1"/>
    </source>
</evidence>
<dbReference type="STRING" id="192904.SAMN04488514_102253"/>
<dbReference type="RefSeq" id="WP_089886658.1">
    <property type="nucleotide sequence ID" value="NZ_FNGV01000002.1"/>
</dbReference>
<protein>
    <submittedName>
        <fullName evidence="1">Uncharacterized protein</fullName>
    </submittedName>
</protein>